<evidence type="ECO:0000313" key="2">
    <source>
        <dbReference type="Proteomes" id="UP000317093"/>
    </source>
</evidence>
<reference evidence="1 2" key="1">
    <citation type="submission" date="2019-02" db="EMBL/GenBank/DDBJ databases">
        <title>Deep-cultivation of Planctomycetes and their phenomic and genomic characterization uncovers novel biology.</title>
        <authorList>
            <person name="Wiegand S."/>
            <person name="Jogler M."/>
            <person name="Boedeker C."/>
            <person name="Pinto D."/>
            <person name="Vollmers J."/>
            <person name="Rivas-Marin E."/>
            <person name="Kohn T."/>
            <person name="Peeters S.H."/>
            <person name="Heuer A."/>
            <person name="Rast P."/>
            <person name="Oberbeckmann S."/>
            <person name="Bunk B."/>
            <person name="Jeske O."/>
            <person name="Meyerdierks A."/>
            <person name="Storesund J.E."/>
            <person name="Kallscheuer N."/>
            <person name="Luecker S."/>
            <person name="Lage O.M."/>
            <person name="Pohl T."/>
            <person name="Merkel B.J."/>
            <person name="Hornburger P."/>
            <person name="Mueller R.-W."/>
            <person name="Bruemmer F."/>
            <person name="Labrenz M."/>
            <person name="Spormann A.M."/>
            <person name="Op den Camp H."/>
            <person name="Overmann J."/>
            <person name="Amann R."/>
            <person name="Jetten M.S.M."/>
            <person name="Mascher T."/>
            <person name="Medema M.H."/>
            <person name="Devos D.P."/>
            <person name="Kaster A.-K."/>
            <person name="Ovreas L."/>
            <person name="Rohde M."/>
            <person name="Galperin M.Y."/>
            <person name="Jogler C."/>
        </authorList>
    </citation>
    <scope>NUCLEOTIDE SEQUENCE [LARGE SCALE GENOMIC DNA]</scope>
    <source>
        <strain evidence="1 2">Pan216</strain>
    </source>
</reference>
<proteinExistence type="predicted"/>
<sequence>MEPFACPVRKAGCSSPWPHRPSHSRVDISSASQLRARAFAPGKTLPLELPKFRCYQNEADRNNGKITR</sequence>
<name>A0A518B812_9BACT</name>
<protein>
    <submittedName>
        <fullName evidence="1">Uncharacterized protein</fullName>
    </submittedName>
</protein>
<dbReference type="KEGG" id="knv:Pan216_39570"/>
<gene>
    <name evidence="1" type="ORF">Pan216_39570</name>
</gene>
<dbReference type="AlphaFoldDB" id="A0A518B812"/>
<accession>A0A518B812</accession>
<dbReference type="EMBL" id="CP036279">
    <property type="protein sequence ID" value="QDU63082.1"/>
    <property type="molecule type" value="Genomic_DNA"/>
</dbReference>
<evidence type="ECO:0000313" key="1">
    <source>
        <dbReference type="EMBL" id="QDU63082.1"/>
    </source>
</evidence>
<organism evidence="1 2">
    <name type="scientific">Kolteria novifilia</name>
    <dbReference type="NCBI Taxonomy" id="2527975"/>
    <lineage>
        <taxon>Bacteria</taxon>
        <taxon>Pseudomonadati</taxon>
        <taxon>Planctomycetota</taxon>
        <taxon>Planctomycetia</taxon>
        <taxon>Kolteriales</taxon>
        <taxon>Kolteriaceae</taxon>
        <taxon>Kolteria</taxon>
    </lineage>
</organism>
<dbReference type="Proteomes" id="UP000317093">
    <property type="component" value="Chromosome"/>
</dbReference>
<keyword evidence="2" id="KW-1185">Reference proteome</keyword>